<dbReference type="eggNOG" id="ENOG502QU6M">
    <property type="taxonomic scope" value="Eukaryota"/>
</dbReference>
<dbReference type="InterPro" id="IPR051788">
    <property type="entry name" value="MFS_Transporter"/>
</dbReference>
<dbReference type="PANTHER" id="PTHR23514">
    <property type="entry name" value="BYPASS OF STOP CODON PROTEIN 6"/>
    <property type="match status" value="1"/>
</dbReference>
<dbReference type="Pfam" id="PF07690">
    <property type="entry name" value="MFS_1"/>
    <property type="match status" value="1"/>
</dbReference>
<protein>
    <recommendedName>
        <fullName evidence="8">Major facilitator superfamily (MFS) profile domain-containing protein</fullName>
    </recommendedName>
</protein>
<accession>G0S703</accession>
<keyword evidence="7" id="KW-1185">Reference proteome</keyword>
<keyword evidence="4 5" id="KW-0472">Membrane</keyword>
<proteinExistence type="predicted"/>
<dbReference type="PANTHER" id="PTHR23514:SF16">
    <property type="entry name" value="TRANSPORTER, PUTATIVE (AFU_ORTHOLOGUE AFUA_2G17270)-RELATED"/>
    <property type="match status" value="1"/>
</dbReference>
<dbReference type="AlphaFoldDB" id="G0S703"/>
<feature type="transmembrane region" description="Helical" evidence="5">
    <location>
        <begin position="183"/>
        <end position="205"/>
    </location>
</feature>
<organism evidence="7">
    <name type="scientific">Chaetomium thermophilum (strain DSM 1495 / CBS 144.50 / IMI 039719)</name>
    <name type="common">Thermochaetoides thermophila</name>
    <dbReference type="NCBI Taxonomy" id="759272"/>
    <lineage>
        <taxon>Eukaryota</taxon>
        <taxon>Fungi</taxon>
        <taxon>Dikarya</taxon>
        <taxon>Ascomycota</taxon>
        <taxon>Pezizomycotina</taxon>
        <taxon>Sordariomycetes</taxon>
        <taxon>Sordariomycetidae</taxon>
        <taxon>Sordariales</taxon>
        <taxon>Chaetomiaceae</taxon>
        <taxon>Thermochaetoides</taxon>
    </lineage>
</organism>
<evidence type="ECO:0000313" key="7">
    <source>
        <dbReference type="Proteomes" id="UP000008066"/>
    </source>
</evidence>
<dbReference type="Gene3D" id="1.20.1250.20">
    <property type="entry name" value="MFS general substrate transporter like domains"/>
    <property type="match status" value="1"/>
</dbReference>
<keyword evidence="3 5" id="KW-1133">Transmembrane helix</keyword>
<dbReference type="InterPro" id="IPR036259">
    <property type="entry name" value="MFS_trans_sf"/>
</dbReference>
<evidence type="ECO:0000256" key="5">
    <source>
        <dbReference type="SAM" id="Phobius"/>
    </source>
</evidence>
<dbReference type="GO" id="GO:0016020">
    <property type="term" value="C:membrane"/>
    <property type="evidence" value="ECO:0007669"/>
    <property type="project" value="UniProtKB-SubCell"/>
</dbReference>
<feature type="transmembrane region" description="Helical" evidence="5">
    <location>
        <begin position="351"/>
        <end position="367"/>
    </location>
</feature>
<dbReference type="InterPro" id="IPR011701">
    <property type="entry name" value="MFS"/>
</dbReference>
<dbReference type="RefSeq" id="XP_006693997.1">
    <property type="nucleotide sequence ID" value="XM_006693934.1"/>
</dbReference>
<dbReference type="EMBL" id="GL988041">
    <property type="protein sequence ID" value="EGS21701.1"/>
    <property type="molecule type" value="Genomic_DNA"/>
</dbReference>
<feature type="transmembrane region" description="Helical" evidence="5">
    <location>
        <begin position="373"/>
        <end position="391"/>
    </location>
</feature>
<evidence type="ECO:0000256" key="2">
    <source>
        <dbReference type="ARBA" id="ARBA00022692"/>
    </source>
</evidence>
<name>G0S703_CHATD</name>
<evidence type="ECO:0000256" key="3">
    <source>
        <dbReference type="ARBA" id="ARBA00022989"/>
    </source>
</evidence>
<dbReference type="GeneID" id="18257605"/>
<dbReference type="SUPFAM" id="SSF103473">
    <property type="entry name" value="MFS general substrate transporter"/>
    <property type="match status" value="1"/>
</dbReference>
<feature type="transmembrane region" description="Helical" evidence="5">
    <location>
        <begin position="90"/>
        <end position="109"/>
    </location>
</feature>
<feature type="transmembrane region" description="Helical" evidence="5">
    <location>
        <begin position="284"/>
        <end position="306"/>
    </location>
</feature>
<dbReference type="OMA" id="NPRIQST"/>
<feature type="transmembrane region" description="Helical" evidence="5">
    <location>
        <begin position="217"/>
        <end position="237"/>
    </location>
</feature>
<feature type="transmembrane region" description="Helical" evidence="5">
    <location>
        <begin position="318"/>
        <end position="339"/>
    </location>
</feature>
<gene>
    <name evidence="6" type="ORF">CTHT_0035670</name>
</gene>
<dbReference type="KEGG" id="cthr:CTHT_0035670"/>
<evidence type="ECO:0008006" key="8">
    <source>
        <dbReference type="Google" id="ProtNLM"/>
    </source>
</evidence>
<evidence type="ECO:0000256" key="1">
    <source>
        <dbReference type="ARBA" id="ARBA00004141"/>
    </source>
</evidence>
<reference evidence="6 7" key="1">
    <citation type="journal article" date="2011" name="Cell">
        <title>Insight into structure and assembly of the nuclear pore complex by utilizing the genome of a eukaryotic thermophile.</title>
        <authorList>
            <person name="Amlacher S."/>
            <person name="Sarges P."/>
            <person name="Flemming D."/>
            <person name="van Noort V."/>
            <person name="Kunze R."/>
            <person name="Devos D.P."/>
            <person name="Arumugam M."/>
            <person name="Bork P."/>
            <person name="Hurt E."/>
        </authorList>
    </citation>
    <scope>NUCLEOTIDE SEQUENCE [LARGE SCALE GENOMIC DNA]</scope>
    <source>
        <strain evidence="7">DSM 1495 / CBS 144.50 / IMI 039719</strain>
    </source>
</reference>
<dbReference type="GO" id="GO:0022857">
    <property type="term" value="F:transmembrane transporter activity"/>
    <property type="evidence" value="ECO:0007669"/>
    <property type="project" value="InterPro"/>
</dbReference>
<feature type="transmembrane region" description="Helical" evidence="5">
    <location>
        <begin position="144"/>
        <end position="163"/>
    </location>
</feature>
<keyword evidence="2 5" id="KW-0812">Transmembrane</keyword>
<dbReference type="HOGENOM" id="CLU_021993_3_1_1"/>
<dbReference type="Proteomes" id="UP000008066">
    <property type="component" value="Unassembled WGS sequence"/>
</dbReference>
<evidence type="ECO:0000256" key="4">
    <source>
        <dbReference type="ARBA" id="ARBA00023136"/>
    </source>
</evidence>
<sequence length="399" mass="43005">MRVIETEPANTPACLPYFSEPAEPTHEVRKSQGHGHRHHQIYSPIDREPQTHGADHVLTLKLVSAGFSFFVAGVNDGSVGALIPYFMREYGISTTVVSTVFISNFLGWLSAAISNTHLSQCLDLGAMLALGAACQAAGHALRPWGPPFALLVFSFWLITLGQAYQDAHANTFVVRVGSAAHHWLGFIHAMYMAGCLVAPFVATAVASSVGVGDRWHLFYVCPLGLGLANLVLVLVAFRDSVRLICTPKASSQDALPPDQGNTAATPSRHAAAANLIKITLCTPAMWLLSLFFFFFLGAAITAGGWLVEYLVVVRGGELAQMGYVPAGFNGGCLLGRLLLPEPTKRFGERRMIFLYAVLCVALQLLFWLVPNIIAASIAVSFLGFFSGPFFATSNPRILV</sequence>
<evidence type="ECO:0000313" key="6">
    <source>
        <dbReference type="EMBL" id="EGS21701.1"/>
    </source>
</evidence>
<comment type="subcellular location">
    <subcellularLocation>
        <location evidence="1">Membrane</location>
        <topology evidence="1">Multi-pass membrane protein</topology>
    </subcellularLocation>
</comment>
<dbReference type="OrthoDB" id="413079at2759"/>